<name>A0A8B6CN93_MYTGA</name>
<dbReference type="OrthoDB" id="6131010at2759"/>
<feature type="domain" description="Peptidase S1" evidence="3">
    <location>
        <begin position="50"/>
        <end position="137"/>
    </location>
</feature>
<evidence type="ECO:0000256" key="1">
    <source>
        <dbReference type="ARBA" id="ARBA00023157"/>
    </source>
</evidence>
<dbReference type="EMBL" id="UYJE01001990">
    <property type="protein sequence ID" value="VDI06983.1"/>
    <property type="molecule type" value="Genomic_DNA"/>
</dbReference>
<dbReference type="InterPro" id="IPR001254">
    <property type="entry name" value="Trypsin_dom"/>
</dbReference>
<dbReference type="AlphaFoldDB" id="A0A8B6CN93"/>
<dbReference type="PROSITE" id="PS50240">
    <property type="entry name" value="TRYPSIN_DOM"/>
    <property type="match status" value="1"/>
</dbReference>
<dbReference type="GO" id="GO:0006508">
    <property type="term" value="P:proteolysis"/>
    <property type="evidence" value="ECO:0007669"/>
    <property type="project" value="InterPro"/>
</dbReference>
<dbReference type="SUPFAM" id="SSF50494">
    <property type="entry name" value="Trypsin-like serine proteases"/>
    <property type="match status" value="1"/>
</dbReference>
<evidence type="ECO:0000259" key="3">
    <source>
        <dbReference type="PROSITE" id="PS50240"/>
    </source>
</evidence>
<keyword evidence="5" id="KW-1185">Reference proteome</keyword>
<comment type="caution">
    <text evidence="4">The sequence shown here is derived from an EMBL/GenBank/DDBJ whole genome shotgun (WGS) entry which is preliminary data.</text>
</comment>
<proteinExistence type="inferred from homology"/>
<accession>A0A8B6CN93</accession>
<dbReference type="PANTHER" id="PTHR24256">
    <property type="entry name" value="TRYPTASE-RELATED"/>
    <property type="match status" value="1"/>
</dbReference>
<dbReference type="Pfam" id="PF00089">
    <property type="entry name" value="Trypsin"/>
    <property type="match status" value="1"/>
</dbReference>
<dbReference type="Proteomes" id="UP000596742">
    <property type="component" value="Unassembled WGS sequence"/>
</dbReference>
<evidence type="ECO:0000256" key="2">
    <source>
        <dbReference type="ARBA" id="ARBA00024195"/>
    </source>
</evidence>
<dbReference type="GO" id="GO:0004252">
    <property type="term" value="F:serine-type endopeptidase activity"/>
    <property type="evidence" value="ECO:0007669"/>
    <property type="project" value="InterPro"/>
</dbReference>
<dbReference type="Gene3D" id="2.40.10.10">
    <property type="entry name" value="Trypsin-like serine proteases"/>
    <property type="match status" value="1"/>
</dbReference>
<gene>
    <name evidence="4" type="ORF">MGAL_10B030256</name>
</gene>
<sequence length="251" mass="27864">MAATREKRSNAGNKMSRLLEAEDEDDFYKTTYGVSSTPDHLQEVRVDINVDVERCNKSIQTLGVIVPTTGICVKNKNPYAPACNGDSGGPLVCQNKYGRWELVGVASFGKRGCRGDQIPVIYQSVPYHIDWILQNTGIYYRFTDIKLESDVRIFVAQGSTCTDHQLGNVNNCLTLISNNTERKLTVSNHGSDACLEETYSLNNQLRPITTGYPKGPQASADFNNHGVCNEIPAIKVSRKKQSDWFGQHGKN</sequence>
<keyword evidence="1" id="KW-1015">Disulfide bond</keyword>
<dbReference type="InterPro" id="IPR043504">
    <property type="entry name" value="Peptidase_S1_PA_chymotrypsin"/>
</dbReference>
<comment type="similarity">
    <text evidence="2">Belongs to the peptidase S1 family. CLIP subfamily.</text>
</comment>
<protein>
    <submittedName>
        <fullName evidence="4">Vacuolar protein sorting-associated protein 72</fullName>
    </submittedName>
</protein>
<reference evidence="4" key="1">
    <citation type="submission" date="2018-11" db="EMBL/GenBank/DDBJ databases">
        <authorList>
            <person name="Alioto T."/>
            <person name="Alioto T."/>
        </authorList>
    </citation>
    <scope>NUCLEOTIDE SEQUENCE</scope>
</reference>
<dbReference type="InterPro" id="IPR051487">
    <property type="entry name" value="Ser/Thr_Proteases_Immune/Dev"/>
</dbReference>
<evidence type="ECO:0000313" key="5">
    <source>
        <dbReference type="Proteomes" id="UP000596742"/>
    </source>
</evidence>
<dbReference type="InterPro" id="IPR009003">
    <property type="entry name" value="Peptidase_S1_PA"/>
</dbReference>
<evidence type="ECO:0000313" key="4">
    <source>
        <dbReference type="EMBL" id="VDI06983.1"/>
    </source>
</evidence>
<organism evidence="4 5">
    <name type="scientific">Mytilus galloprovincialis</name>
    <name type="common">Mediterranean mussel</name>
    <dbReference type="NCBI Taxonomy" id="29158"/>
    <lineage>
        <taxon>Eukaryota</taxon>
        <taxon>Metazoa</taxon>
        <taxon>Spiralia</taxon>
        <taxon>Lophotrochozoa</taxon>
        <taxon>Mollusca</taxon>
        <taxon>Bivalvia</taxon>
        <taxon>Autobranchia</taxon>
        <taxon>Pteriomorphia</taxon>
        <taxon>Mytilida</taxon>
        <taxon>Mytiloidea</taxon>
        <taxon>Mytilidae</taxon>
        <taxon>Mytilinae</taxon>
        <taxon>Mytilus</taxon>
    </lineage>
</organism>